<dbReference type="SUPFAM" id="SSF55729">
    <property type="entry name" value="Acyl-CoA N-acyltransferases (Nat)"/>
    <property type="match status" value="1"/>
</dbReference>
<keyword evidence="5" id="KW-1185">Reference proteome</keyword>
<dbReference type="Pfam" id="PF00583">
    <property type="entry name" value="Acetyltransf_1"/>
    <property type="match status" value="1"/>
</dbReference>
<dbReference type="AlphaFoldDB" id="A0A1H4L7K8"/>
<evidence type="ECO:0000259" key="3">
    <source>
        <dbReference type="PROSITE" id="PS51186"/>
    </source>
</evidence>
<evidence type="ECO:0000313" key="4">
    <source>
        <dbReference type="EMBL" id="SEB66724.1"/>
    </source>
</evidence>
<evidence type="ECO:0000256" key="1">
    <source>
        <dbReference type="ARBA" id="ARBA00022679"/>
    </source>
</evidence>
<evidence type="ECO:0000256" key="2">
    <source>
        <dbReference type="ARBA" id="ARBA00023315"/>
    </source>
</evidence>
<dbReference type="Proteomes" id="UP000183750">
    <property type="component" value="Unassembled WGS sequence"/>
</dbReference>
<name>A0A1H4L7K8_9MICO</name>
<sequence>MALPRIRVHGPELITRAERVGLARTLGQTEQSLDLSEPAHVSGWKAIGTDGTLQGLIVDDALRPAMVGQGAWAASTSEVFAALYTSAASAWTARGIWTHQITVRDGDPIETAVASLGFGHQQAYGAIRTQAAGHKDAGGARLLARHELRRVLPLVPLISTHQAKSPVFAPRSDRFLRELDASFLDWAATDEVVVFGHVEGDEGDLVGFLAIDTAESVPEIVLAAVAPIARGRGIGGALMQAANAWAAARGIPKLRVDWRTTNPDAQRFWMRAGVVVSARRWSRTIDPEPM</sequence>
<dbReference type="InterPro" id="IPR016181">
    <property type="entry name" value="Acyl_CoA_acyltransferase"/>
</dbReference>
<dbReference type="Gene3D" id="3.40.630.30">
    <property type="match status" value="1"/>
</dbReference>
<gene>
    <name evidence="4" type="ORF">SAMN04489807_1693</name>
</gene>
<keyword evidence="4" id="KW-0687">Ribonucleoprotein</keyword>
<dbReference type="GO" id="GO:0005840">
    <property type="term" value="C:ribosome"/>
    <property type="evidence" value="ECO:0007669"/>
    <property type="project" value="UniProtKB-KW"/>
</dbReference>
<dbReference type="CDD" id="cd04301">
    <property type="entry name" value="NAT_SF"/>
    <property type="match status" value="1"/>
</dbReference>
<reference evidence="5" key="1">
    <citation type="submission" date="2016-10" db="EMBL/GenBank/DDBJ databases">
        <authorList>
            <person name="Varghese N."/>
            <person name="Submissions S."/>
        </authorList>
    </citation>
    <scope>NUCLEOTIDE SEQUENCE [LARGE SCALE GENOMIC DNA]</scope>
    <source>
        <strain evidence="5">DSM 16089</strain>
    </source>
</reference>
<accession>A0A1H4L7K8</accession>
<proteinExistence type="predicted"/>
<evidence type="ECO:0000313" key="5">
    <source>
        <dbReference type="Proteomes" id="UP000183750"/>
    </source>
</evidence>
<dbReference type="PANTHER" id="PTHR43877">
    <property type="entry name" value="AMINOALKYLPHOSPHONATE N-ACETYLTRANSFERASE-RELATED-RELATED"/>
    <property type="match status" value="1"/>
</dbReference>
<dbReference type="PANTHER" id="PTHR43877:SF2">
    <property type="entry name" value="AMINOALKYLPHOSPHONATE N-ACETYLTRANSFERASE-RELATED"/>
    <property type="match status" value="1"/>
</dbReference>
<dbReference type="EMBL" id="FNSQ01000005">
    <property type="protein sequence ID" value="SEB66724.1"/>
    <property type="molecule type" value="Genomic_DNA"/>
</dbReference>
<keyword evidence="4" id="KW-0689">Ribosomal protein</keyword>
<keyword evidence="2" id="KW-0012">Acyltransferase</keyword>
<dbReference type="GO" id="GO:0016747">
    <property type="term" value="F:acyltransferase activity, transferring groups other than amino-acyl groups"/>
    <property type="evidence" value="ECO:0007669"/>
    <property type="project" value="InterPro"/>
</dbReference>
<protein>
    <submittedName>
        <fullName evidence="4">Ribosomal protein S18 acetylase RimI</fullName>
    </submittedName>
</protein>
<feature type="domain" description="N-acetyltransferase" evidence="3">
    <location>
        <begin position="152"/>
        <end position="290"/>
    </location>
</feature>
<dbReference type="InterPro" id="IPR050832">
    <property type="entry name" value="Bact_Acetyltransf"/>
</dbReference>
<organism evidence="4 5">
    <name type="scientific">Microbacterium hydrocarbonoxydans</name>
    <dbReference type="NCBI Taxonomy" id="273678"/>
    <lineage>
        <taxon>Bacteria</taxon>
        <taxon>Bacillati</taxon>
        <taxon>Actinomycetota</taxon>
        <taxon>Actinomycetes</taxon>
        <taxon>Micrococcales</taxon>
        <taxon>Microbacteriaceae</taxon>
        <taxon>Microbacterium</taxon>
    </lineage>
</organism>
<keyword evidence="1" id="KW-0808">Transferase</keyword>
<dbReference type="RefSeq" id="WP_060928738.1">
    <property type="nucleotide sequence ID" value="NZ_FNSQ01000005.1"/>
</dbReference>
<dbReference type="InterPro" id="IPR000182">
    <property type="entry name" value="GNAT_dom"/>
</dbReference>
<dbReference type="PROSITE" id="PS51186">
    <property type="entry name" value="GNAT"/>
    <property type="match status" value="1"/>
</dbReference>